<dbReference type="EMBL" id="JACVFC010000001">
    <property type="protein sequence ID" value="MBC9929114.1"/>
    <property type="molecule type" value="Genomic_DNA"/>
</dbReference>
<keyword evidence="2" id="KW-1185">Reference proteome</keyword>
<dbReference type="RefSeq" id="WP_188086264.1">
    <property type="nucleotide sequence ID" value="NZ_JACVFC010000001.1"/>
</dbReference>
<accession>A0ABR7TI97</accession>
<evidence type="ECO:0000313" key="1">
    <source>
        <dbReference type="EMBL" id="MBC9929114.1"/>
    </source>
</evidence>
<dbReference type="Proteomes" id="UP000659124">
    <property type="component" value="Unassembled WGS sequence"/>
</dbReference>
<comment type="caution">
    <text evidence="1">The sequence shown here is derived from an EMBL/GenBank/DDBJ whole genome shotgun (WGS) entry which is preliminary data.</text>
</comment>
<sequence length="325" mass="37753">MTVYDLIGLVGRKSTDPAISQLFATCGLSKPPKTLNANQGDKSYQDKQNNLGYRFKFDITHDQFYPPVSPKKDEYTFECFLSSVVLYSTDRKKTPDPKPAAFWEGFIHPGSSYEECLAFFQASHDPKCAIFRKQVSEVAQLIVWLEDDQSRITAMEVRIPEKREIFSRYDFKETNQYNTIKQAYTLLVKWLFDHHYFLLPEDVYREPLTTDHAAILGFTERYLKNHIWDTQLTDDKNLVSFLFRIARSGSITLASGEKINSYIKILYIDAAGKGAERQELYDNATMNEVDELERSLWLNETQCQAFLQKLSDLFELFKQAPKEVF</sequence>
<proteinExistence type="predicted"/>
<name>A0ABR7TI97_9BACT</name>
<evidence type="ECO:0000313" key="2">
    <source>
        <dbReference type="Proteomes" id="UP000659124"/>
    </source>
</evidence>
<reference evidence="1 2" key="1">
    <citation type="submission" date="2020-09" db="EMBL/GenBank/DDBJ databases">
        <title>Genome sequences of type strains of Chitinophaga qingshengii and Chitinophaga varians.</title>
        <authorList>
            <person name="Kittiwongwattana C."/>
        </authorList>
    </citation>
    <scope>NUCLEOTIDE SEQUENCE [LARGE SCALE GENOMIC DNA]</scope>
    <source>
        <strain evidence="1 2">JCM 30026</strain>
    </source>
</reference>
<protein>
    <submittedName>
        <fullName evidence="1">Uncharacterized protein</fullName>
    </submittedName>
</protein>
<gene>
    <name evidence="1" type="ORF">ICL07_01940</name>
</gene>
<organism evidence="1 2">
    <name type="scientific">Chitinophaga qingshengii</name>
    <dbReference type="NCBI Taxonomy" id="1569794"/>
    <lineage>
        <taxon>Bacteria</taxon>
        <taxon>Pseudomonadati</taxon>
        <taxon>Bacteroidota</taxon>
        <taxon>Chitinophagia</taxon>
        <taxon>Chitinophagales</taxon>
        <taxon>Chitinophagaceae</taxon>
        <taxon>Chitinophaga</taxon>
    </lineage>
</organism>